<keyword evidence="2" id="KW-0547">Nucleotide-binding</keyword>
<dbReference type="InterPro" id="IPR027417">
    <property type="entry name" value="P-loop_NTPase"/>
</dbReference>
<evidence type="ECO:0000256" key="3">
    <source>
        <dbReference type="ARBA" id="ARBA00022801"/>
    </source>
</evidence>
<dbReference type="Gene3D" id="3.40.50.300">
    <property type="entry name" value="P-loop containing nucleotide triphosphate hydrolases"/>
    <property type="match status" value="1"/>
</dbReference>
<evidence type="ECO:0000313" key="7">
    <source>
        <dbReference type="Proteomes" id="UP000267250"/>
    </source>
</evidence>
<comment type="similarity">
    <text evidence="1">Belongs to the SIMIBI class G3E GTPase family. ArgK/MeaB subfamily.</text>
</comment>
<evidence type="ECO:0000256" key="1">
    <source>
        <dbReference type="ARBA" id="ARBA00009625"/>
    </source>
</evidence>
<dbReference type="PANTHER" id="PTHR43087">
    <property type="entry name" value="LYSINE/ARGININE/ORNITHINE TRANSPORT SYSTEM KINASE"/>
    <property type="match status" value="1"/>
</dbReference>
<dbReference type="InterPro" id="IPR052040">
    <property type="entry name" value="GTPase/Isobutyryl-CoA_mutase"/>
</dbReference>
<keyword evidence="4" id="KW-0342">GTP-binding</keyword>
<keyword evidence="7" id="KW-1185">Reference proteome</keyword>
<dbReference type="NCBIfam" id="TIGR00750">
    <property type="entry name" value="lao"/>
    <property type="match status" value="1"/>
</dbReference>
<dbReference type="SUPFAM" id="SSF52540">
    <property type="entry name" value="P-loop containing nucleoside triphosphate hydrolases"/>
    <property type="match status" value="1"/>
</dbReference>
<dbReference type="PANTHER" id="PTHR43087:SF1">
    <property type="entry name" value="LAO_AO TRANSPORT SYSTEM ATPASE"/>
    <property type="match status" value="1"/>
</dbReference>
<dbReference type="GO" id="GO:0005525">
    <property type="term" value="F:GTP binding"/>
    <property type="evidence" value="ECO:0007669"/>
    <property type="project" value="UniProtKB-KW"/>
</dbReference>
<dbReference type="KEGG" id="aft:BBF96_05040"/>
<name>A0A3Q9HSL9_9FIRM</name>
<dbReference type="GO" id="GO:0003924">
    <property type="term" value="F:GTPase activity"/>
    <property type="evidence" value="ECO:0007669"/>
    <property type="project" value="InterPro"/>
</dbReference>
<gene>
    <name evidence="6" type="ORF">BBF96_05040</name>
</gene>
<dbReference type="EMBL" id="CP016379">
    <property type="protein sequence ID" value="AZR74830.1"/>
    <property type="molecule type" value="Genomic_DNA"/>
</dbReference>
<dbReference type="InterPro" id="IPR005129">
    <property type="entry name" value="GTPase_ArgK"/>
</dbReference>
<sequence length="315" mass="34705">MVQGVIKGQTRAIAKAISLIERESIRASDLLRELFPHTGKAYLVGITGPPGAGKSTLTNQIVKVWRKQGKKVGVIAVDPTSPFSGGAILGDRIRMNDLNTDPGVFIRSLASRGSLGGLSPAVYDTALILDAAGFEYIIIETVGVGQTEVEIVELADTTVVVTVPEAGDDIQTFKAGIMEIGDLFVVNKGDRPGTAKMKLLIENMLDLVQLEWRPPVLVSIADKGEGIEEIVDQIERHHQYLAISARLAQDRKKALIKKISQRLHNLFQQNIISKIFTSSEFDQVLTQILKRESDPFTEIDRLVQKYCPWLYESNE</sequence>
<dbReference type="Pfam" id="PF03308">
    <property type="entry name" value="MeaB"/>
    <property type="match status" value="1"/>
</dbReference>
<protein>
    <submittedName>
        <fullName evidence="6">GTPase</fullName>
    </submittedName>
</protein>
<evidence type="ECO:0000313" key="6">
    <source>
        <dbReference type="EMBL" id="AZR74830.1"/>
    </source>
</evidence>
<accession>A0A3Q9HSL9</accession>
<dbReference type="Gene3D" id="1.20.5.170">
    <property type="match status" value="1"/>
</dbReference>
<dbReference type="Proteomes" id="UP000267250">
    <property type="component" value="Chromosome"/>
</dbReference>
<dbReference type="CDD" id="cd03114">
    <property type="entry name" value="MMAA-like"/>
    <property type="match status" value="1"/>
</dbReference>
<proteinExistence type="inferred from homology"/>
<evidence type="ECO:0000256" key="2">
    <source>
        <dbReference type="ARBA" id="ARBA00022741"/>
    </source>
</evidence>
<evidence type="ECO:0000256" key="5">
    <source>
        <dbReference type="ARBA" id="ARBA00023186"/>
    </source>
</evidence>
<dbReference type="OrthoDB" id="9778292at2"/>
<evidence type="ECO:0000256" key="4">
    <source>
        <dbReference type="ARBA" id="ARBA00023134"/>
    </source>
</evidence>
<dbReference type="AlphaFoldDB" id="A0A3Q9HSL9"/>
<keyword evidence="3" id="KW-0378">Hydrolase</keyword>
<reference evidence="6 7" key="1">
    <citation type="submission" date="2016-07" db="EMBL/GenBank/DDBJ databases">
        <title>Genome and transcriptome analysis of iron-reducing fermentative bacteria Anoxybacter fermentans.</title>
        <authorList>
            <person name="Zeng X."/>
            <person name="Shao Z."/>
        </authorList>
    </citation>
    <scope>NUCLEOTIDE SEQUENCE [LARGE SCALE GENOMIC DNA]</scope>
    <source>
        <strain evidence="6 7">DY22613</strain>
    </source>
</reference>
<keyword evidence="5" id="KW-0143">Chaperone</keyword>
<organism evidence="6 7">
    <name type="scientific">Anoxybacter fermentans</name>
    <dbReference type="NCBI Taxonomy" id="1323375"/>
    <lineage>
        <taxon>Bacteria</taxon>
        <taxon>Bacillati</taxon>
        <taxon>Bacillota</taxon>
        <taxon>Clostridia</taxon>
        <taxon>Halanaerobiales</taxon>
        <taxon>Anoxybacter</taxon>
    </lineage>
</organism>